<evidence type="ECO:0000256" key="6">
    <source>
        <dbReference type="ARBA" id="ARBA00023136"/>
    </source>
</evidence>
<sequence>MTGTTTTIRLRLLALAALLLVAVLAAVLVDLPSAAQLRSRMDRVGWPGAVGFVAVYAAATLLPVPKNVFSIAAGAAFGLVTAVGLVLAGACLGAGVAFWIGRLLGRDGVVQLTGRRFARVDAVLVRQGFLAVLGLRLVPLVPFTALNYAAGLSAVRWSHYLTATALGIVPGTVALVALGAYGSTPASVPFVAAAVGLLALSALGVRAVRRHDRTSSVDQEG</sequence>
<keyword evidence="3 7" id="KW-1003">Cell membrane</keyword>
<proteinExistence type="inferred from homology"/>
<feature type="transmembrane region" description="Helical" evidence="7">
    <location>
        <begin position="160"/>
        <end position="181"/>
    </location>
</feature>
<feature type="transmembrane region" description="Helical" evidence="7">
    <location>
        <begin position="187"/>
        <end position="205"/>
    </location>
</feature>
<dbReference type="EMBL" id="CADCUD010000120">
    <property type="protein sequence ID" value="CAA9338615.1"/>
    <property type="molecule type" value="Genomic_DNA"/>
</dbReference>
<feature type="transmembrane region" description="Helical" evidence="7">
    <location>
        <begin position="44"/>
        <end position="64"/>
    </location>
</feature>
<feature type="transmembrane region" description="Helical" evidence="7">
    <location>
        <begin position="129"/>
        <end position="148"/>
    </location>
</feature>
<feature type="domain" description="VTT" evidence="8">
    <location>
        <begin position="64"/>
        <end position="180"/>
    </location>
</feature>
<evidence type="ECO:0000256" key="5">
    <source>
        <dbReference type="ARBA" id="ARBA00022989"/>
    </source>
</evidence>
<keyword evidence="4 7" id="KW-0812">Transmembrane</keyword>
<organism evidence="9">
    <name type="scientific">uncultured Nocardioidaceae bacterium</name>
    <dbReference type="NCBI Taxonomy" id="253824"/>
    <lineage>
        <taxon>Bacteria</taxon>
        <taxon>Bacillati</taxon>
        <taxon>Actinomycetota</taxon>
        <taxon>Actinomycetes</taxon>
        <taxon>Propionibacteriales</taxon>
        <taxon>Nocardioidaceae</taxon>
        <taxon>environmental samples</taxon>
    </lineage>
</organism>
<evidence type="ECO:0000256" key="1">
    <source>
        <dbReference type="ARBA" id="ARBA00004651"/>
    </source>
</evidence>
<dbReference type="InterPro" id="IPR032816">
    <property type="entry name" value="VTT_dom"/>
</dbReference>
<keyword evidence="6 7" id="KW-0472">Membrane</keyword>
<gene>
    <name evidence="9" type="ORF">AVDCRST_MAG46-1849</name>
</gene>
<evidence type="ECO:0000256" key="2">
    <source>
        <dbReference type="ARBA" id="ARBA00008640"/>
    </source>
</evidence>
<dbReference type="AlphaFoldDB" id="A0A6J4LQH2"/>
<evidence type="ECO:0000256" key="3">
    <source>
        <dbReference type="ARBA" id="ARBA00022475"/>
    </source>
</evidence>
<comment type="subcellular location">
    <subcellularLocation>
        <location evidence="1 7">Cell membrane</location>
        <topology evidence="1 7">Multi-pass membrane protein</topology>
    </subcellularLocation>
</comment>
<protein>
    <recommendedName>
        <fullName evidence="7">TVP38/TMEM64 family membrane protein</fullName>
    </recommendedName>
</protein>
<accession>A0A6J4LQH2</accession>
<dbReference type="PANTHER" id="PTHR12677:SF59">
    <property type="entry name" value="GOLGI APPARATUS MEMBRANE PROTEIN TVP38-RELATED"/>
    <property type="match status" value="1"/>
</dbReference>
<dbReference type="InterPro" id="IPR015414">
    <property type="entry name" value="TMEM64"/>
</dbReference>
<evidence type="ECO:0000256" key="7">
    <source>
        <dbReference type="RuleBase" id="RU366058"/>
    </source>
</evidence>
<evidence type="ECO:0000259" key="8">
    <source>
        <dbReference type="Pfam" id="PF09335"/>
    </source>
</evidence>
<dbReference type="Pfam" id="PF09335">
    <property type="entry name" value="VTT_dom"/>
    <property type="match status" value="1"/>
</dbReference>
<keyword evidence="5 7" id="KW-1133">Transmembrane helix</keyword>
<feature type="transmembrane region" description="Helical" evidence="7">
    <location>
        <begin position="76"/>
        <end position="100"/>
    </location>
</feature>
<comment type="similarity">
    <text evidence="2 7">Belongs to the TVP38/TMEM64 family.</text>
</comment>
<evidence type="ECO:0000313" key="9">
    <source>
        <dbReference type="EMBL" id="CAA9338615.1"/>
    </source>
</evidence>
<dbReference type="PANTHER" id="PTHR12677">
    <property type="entry name" value="GOLGI APPARATUS MEMBRANE PROTEIN TVP38-RELATED"/>
    <property type="match status" value="1"/>
</dbReference>
<dbReference type="GO" id="GO:0005886">
    <property type="term" value="C:plasma membrane"/>
    <property type="evidence" value="ECO:0007669"/>
    <property type="project" value="UniProtKB-SubCell"/>
</dbReference>
<name>A0A6J4LQH2_9ACTN</name>
<reference evidence="9" key="1">
    <citation type="submission" date="2020-02" db="EMBL/GenBank/DDBJ databases">
        <authorList>
            <person name="Meier V. D."/>
        </authorList>
    </citation>
    <scope>NUCLEOTIDE SEQUENCE</scope>
    <source>
        <strain evidence="9">AVDCRST_MAG46</strain>
    </source>
</reference>
<evidence type="ECO:0000256" key="4">
    <source>
        <dbReference type="ARBA" id="ARBA00022692"/>
    </source>
</evidence>